<accession>A0A9N7ULJ4</accession>
<keyword evidence="3" id="KW-1185">Reference proteome</keyword>
<gene>
    <name evidence="2" type="ORF">PLEPLA_LOCUS22576</name>
</gene>
<name>A0A9N7ULJ4_PLEPL</name>
<proteinExistence type="predicted"/>
<feature type="compositionally biased region" description="Basic and acidic residues" evidence="1">
    <location>
        <begin position="1"/>
        <end position="19"/>
    </location>
</feature>
<comment type="caution">
    <text evidence="2">The sequence shown here is derived from an EMBL/GenBank/DDBJ whole genome shotgun (WGS) entry which is preliminary data.</text>
</comment>
<sequence>MQKLEKQKGDGQERREDGQNKAPAKRKCRRREEEDARRLLRHRGGDTRRIGKSRVAEQVARCLAVPFPRPLHFHASSPSPFLLVLITSPLIFDRTREHCSFQVLICISRSLSPRPCSPVRDSHTPSTYLTCHRAERITPDTPPPPPPPPLSARLRHAHDGLHHLARSRGWGPRLEEERRRRRRRRTVKFTEKETQLLYEPRVNTQDSLMTRRAAPSV</sequence>
<dbReference type="EMBL" id="CADEAL010001669">
    <property type="protein sequence ID" value="CAB1434534.1"/>
    <property type="molecule type" value="Genomic_DNA"/>
</dbReference>
<evidence type="ECO:0000313" key="3">
    <source>
        <dbReference type="Proteomes" id="UP001153269"/>
    </source>
</evidence>
<reference evidence="2" key="1">
    <citation type="submission" date="2020-03" db="EMBL/GenBank/DDBJ databases">
        <authorList>
            <person name="Weist P."/>
        </authorList>
    </citation>
    <scope>NUCLEOTIDE SEQUENCE</scope>
</reference>
<dbReference type="AlphaFoldDB" id="A0A9N7ULJ4"/>
<feature type="compositionally biased region" description="Basic and acidic residues" evidence="1">
    <location>
        <begin position="30"/>
        <end position="49"/>
    </location>
</feature>
<feature type="region of interest" description="Disordered" evidence="1">
    <location>
        <begin position="1"/>
        <end position="52"/>
    </location>
</feature>
<organism evidence="2 3">
    <name type="scientific">Pleuronectes platessa</name>
    <name type="common">European plaice</name>
    <dbReference type="NCBI Taxonomy" id="8262"/>
    <lineage>
        <taxon>Eukaryota</taxon>
        <taxon>Metazoa</taxon>
        <taxon>Chordata</taxon>
        <taxon>Craniata</taxon>
        <taxon>Vertebrata</taxon>
        <taxon>Euteleostomi</taxon>
        <taxon>Actinopterygii</taxon>
        <taxon>Neopterygii</taxon>
        <taxon>Teleostei</taxon>
        <taxon>Neoteleostei</taxon>
        <taxon>Acanthomorphata</taxon>
        <taxon>Carangaria</taxon>
        <taxon>Pleuronectiformes</taxon>
        <taxon>Pleuronectoidei</taxon>
        <taxon>Pleuronectidae</taxon>
        <taxon>Pleuronectes</taxon>
    </lineage>
</organism>
<protein>
    <submittedName>
        <fullName evidence="2">Uncharacterized protein</fullName>
    </submittedName>
</protein>
<dbReference type="Proteomes" id="UP001153269">
    <property type="component" value="Unassembled WGS sequence"/>
</dbReference>
<evidence type="ECO:0000313" key="2">
    <source>
        <dbReference type="EMBL" id="CAB1434534.1"/>
    </source>
</evidence>
<evidence type="ECO:0000256" key="1">
    <source>
        <dbReference type="SAM" id="MobiDB-lite"/>
    </source>
</evidence>